<comment type="caution">
    <text evidence="2">The sequence shown here is derived from an EMBL/GenBank/DDBJ whole genome shotgun (WGS) entry which is preliminary data.</text>
</comment>
<organism evidence="2 3">
    <name type="scientific">Priestia veravalensis</name>
    <dbReference type="NCBI Taxonomy" id="1414648"/>
    <lineage>
        <taxon>Bacteria</taxon>
        <taxon>Bacillati</taxon>
        <taxon>Bacillota</taxon>
        <taxon>Bacilli</taxon>
        <taxon>Bacillales</taxon>
        <taxon>Bacillaceae</taxon>
        <taxon>Priestia</taxon>
    </lineage>
</organism>
<dbReference type="AlphaFoldDB" id="A0A0V8JPH6"/>
<dbReference type="RefSeq" id="WP_025906975.1">
    <property type="nucleotide sequence ID" value="NZ_KQ758633.1"/>
</dbReference>
<protein>
    <submittedName>
        <fullName evidence="2">Uncharacterized protein</fullName>
    </submittedName>
</protein>
<gene>
    <name evidence="2" type="ORF">AS180_05195</name>
</gene>
<proteinExistence type="predicted"/>
<keyword evidence="3" id="KW-1185">Reference proteome</keyword>
<dbReference type="EMBL" id="LNQP01000013">
    <property type="protein sequence ID" value="KSU88897.1"/>
    <property type="molecule type" value="Genomic_DNA"/>
</dbReference>
<evidence type="ECO:0000313" key="2">
    <source>
        <dbReference type="EMBL" id="KSU88897.1"/>
    </source>
</evidence>
<sequence length="191" mass="21207">MKKIITYSLASTLILGSATPIAAQSKEQEETIVANESEQQEFTYIYKDIEFTGNVQMSEEQLEGLYNNAVSPEPTFTTFGADSGLGYVSVISPKYVTYKNTTTKWAAELIVAYLVSKAPTKIASAVFGSWTLGKIQGWASSIGPTYVGAWVSTSYVSGQRRYYETLAHYKNSNYTSPKSVQYYDVTAKWKK</sequence>
<evidence type="ECO:0000256" key="1">
    <source>
        <dbReference type="SAM" id="SignalP"/>
    </source>
</evidence>
<dbReference type="Proteomes" id="UP000053681">
    <property type="component" value="Unassembled WGS sequence"/>
</dbReference>
<feature type="signal peptide" evidence="1">
    <location>
        <begin position="1"/>
        <end position="22"/>
    </location>
</feature>
<feature type="chain" id="PRO_5039361345" evidence="1">
    <location>
        <begin position="23"/>
        <end position="191"/>
    </location>
</feature>
<reference evidence="2 3" key="1">
    <citation type="submission" date="2015-11" db="EMBL/GenBank/DDBJ databases">
        <title>Bacillus caseinolyticus sp nov.</title>
        <authorList>
            <person name="Dastager S.G."/>
            <person name="Mawlankar R."/>
        </authorList>
    </citation>
    <scope>NUCLEOTIDE SEQUENCE [LARGE SCALE GENOMIC DNA]</scope>
    <source>
        <strain evidence="2 3">SGD-V-76</strain>
    </source>
</reference>
<name>A0A0V8JPH6_9BACI</name>
<keyword evidence="1" id="KW-0732">Signal</keyword>
<evidence type="ECO:0000313" key="3">
    <source>
        <dbReference type="Proteomes" id="UP000053681"/>
    </source>
</evidence>
<accession>A0A0V8JPH6</accession>